<dbReference type="SUPFAM" id="SSF55785">
    <property type="entry name" value="PYP-like sensor domain (PAS domain)"/>
    <property type="match status" value="1"/>
</dbReference>
<evidence type="ECO:0000313" key="9">
    <source>
        <dbReference type="Proteomes" id="UP000199058"/>
    </source>
</evidence>
<dbReference type="AlphaFoldDB" id="A0A1I1J6W3"/>
<dbReference type="PANTHER" id="PTHR44757">
    <property type="entry name" value="DIGUANYLATE CYCLASE DGCP"/>
    <property type="match status" value="1"/>
</dbReference>
<dbReference type="PROSITE" id="PS50110">
    <property type="entry name" value="RESPONSE_REGULATORY"/>
    <property type="match status" value="1"/>
</dbReference>
<evidence type="ECO:0000259" key="6">
    <source>
        <dbReference type="PROSITE" id="PS50883"/>
    </source>
</evidence>
<dbReference type="InterPro" id="IPR029787">
    <property type="entry name" value="Nucleotide_cyclase"/>
</dbReference>
<dbReference type="CDD" id="cd00156">
    <property type="entry name" value="REC"/>
    <property type="match status" value="1"/>
</dbReference>
<dbReference type="FunFam" id="3.30.70.270:FF:000001">
    <property type="entry name" value="Diguanylate cyclase domain protein"/>
    <property type="match status" value="1"/>
</dbReference>
<dbReference type="NCBIfam" id="TIGR00254">
    <property type="entry name" value="GGDEF"/>
    <property type="match status" value="1"/>
</dbReference>
<dbReference type="SMART" id="SM00052">
    <property type="entry name" value="EAL"/>
    <property type="match status" value="1"/>
</dbReference>
<dbReference type="InterPro" id="IPR001789">
    <property type="entry name" value="Sig_transdc_resp-reg_receiver"/>
</dbReference>
<dbReference type="NCBIfam" id="TIGR00229">
    <property type="entry name" value="sensory_box"/>
    <property type="match status" value="1"/>
</dbReference>
<dbReference type="InterPro" id="IPR025991">
    <property type="entry name" value="Chemoreceptor_zinc-bind_dom"/>
</dbReference>
<dbReference type="RefSeq" id="WP_091964634.1">
    <property type="nucleotide sequence ID" value="NZ_FOLH01000006.1"/>
</dbReference>
<evidence type="ECO:0000259" key="5">
    <source>
        <dbReference type="PROSITE" id="PS50113"/>
    </source>
</evidence>
<feature type="domain" description="PAC" evidence="5">
    <location>
        <begin position="214"/>
        <end position="266"/>
    </location>
</feature>
<dbReference type="PROSITE" id="PS50112">
    <property type="entry name" value="PAS"/>
    <property type="match status" value="1"/>
</dbReference>
<feature type="domain" description="Response regulatory" evidence="3">
    <location>
        <begin position="15"/>
        <end position="133"/>
    </location>
</feature>
<dbReference type="InterPro" id="IPR035965">
    <property type="entry name" value="PAS-like_dom_sf"/>
</dbReference>
<reference evidence="8 9" key="1">
    <citation type="submission" date="2016-10" db="EMBL/GenBank/DDBJ databases">
        <authorList>
            <person name="de Groot N.N."/>
        </authorList>
    </citation>
    <scope>NUCLEOTIDE SEQUENCE [LARGE SCALE GENOMIC DNA]</scope>
    <source>
        <strain evidence="8 9">DSM 18438</strain>
    </source>
</reference>
<dbReference type="InterPro" id="IPR001633">
    <property type="entry name" value="EAL_dom"/>
</dbReference>
<evidence type="ECO:0000256" key="1">
    <source>
        <dbReference type="ARBA" id="ARBA00001946"/>
    </source>
</evidence>
<dbReference type="SMART" id="SM00086">
    <property type="entry name" value="PAC"/>
    <property type="match status" value="1"/>
</dbReference>
<feature type="domain" description="GGDEF" evidence="7">
    <location>
        <begin position="298"/>
        <end position="432"/>
    </location>
</feature>
<dbReference type="Pfam" id="PF13682">
    <property type="entry name" value="CZB"/>
    <property type="match status" value="1"/>
</dbReference>
<name>A0A1I1J6W3_9GAMM</name>
<dbReference type="Gene3D" id="3.20.20.450">
    <property type="entry name" value="EAL domain"/>
    <property type="match status" value="1"/>
</dbReference>
<keyword evidence="9" id="KW-1185">Reference proteome</keyword>
<dbReference type="GO" id="GO:0003824">
    <property type="term" value="F:catalytic activity"/>
    <property type="evidence" value="ECO:0007669"/>
    <property type="project" value="UniProtKB-ARBA"/>
</dbReference>
<comment type="cofactor">
    <cofactor evidence="1">
        <name>Mg(2+)</name>
        <dbReference type="ChEBI" id="CHEBI:18420"/>
    </cofactor>
</comment>
<dbReference type="InterPro" id="IPR001610">
    <property type="entry name" value="PAC"/>
</dbReference>
<dbReference type="InterPro" id="IPR011006">
    <property type="entry name" value="CheY-like_superfamily"/>
</dbReference>
<dbReference type="Gene3D" id="3.40.50.2300">
    <property type="match status" value="1"/>
</dbReference>
<evidence type="ECO:0000259" key="3">
    <source>
        <dbReference type="PROSITE" id="PS50110"/>
    </source>
</evidence>
<evidence type="ECO:0000259" key="4">
    <source>
        <dbReference type="PROSITE" id="PS50112"/>
    </source>
</evidence>
<dbReference type="InterPro" id="IPR035919">
    <property type="entry name" value="EAL_sf"/>
</dbReference>
<dbReference type="Gene3D" id="3.30.70.270">
    <property type="match status" value="1"/>
</dbReference>
<dbReference type="Pfam" id="PF00990">
    <property type="entry name" value="GGDEF"/>
    <property type="match status" value="1"/>
</dbReference>
<dbReference type="InterPro" id="IPR000700">
    <property type="entry name" value="PAS-assoc_C"/>
</dbReference>
<dbReference type="SMART" id="SM00448">
    <property type="entry name" value="REC"/>
    <property type="match status" value="1"/>
</dbReference>
<accession>A0A1I1J6W3</accession>
<dbReference type="STRING" id="1122252.SAMN05660443_2649"/>
<dbReference type="CDD" id="cd01949">
    <property type="entry name" value="GGDEF"/>
    <property type="match status" value="1"/>
</dbReference>
<keyword evidence="2" id="KW-0597">Phosphoprotein</keyword>
<dbReference type="PROSITE" id="PS50113">
    <property type="entry name" value="PAC"/>
    <property type="match status" value="1"/>
</dbReference>
<dbReference type="PROSITE" id="PS50887">
    <property type="entry name" value="GGDEF"/>
    <property type="match status" value="1"/>
</dbReference>
<dbReference type="EMBL" id="FOLH01000006">
    <property type="protein sequence ID" value="SFC44284.1"/>
    <property type="molecule type" value="Genomic_DNA"/>
</dbReference>
<dbReference type="InterPro" id="IPR000014">
    <property type="entry name" value="PAS"/>
</dbReference>
<dbReference type="Pfam" id="PF00989">
    <property type="entry name" value="PAS"/>
    <property type="match status" value="1"/>
</dbReference>
<evidence type="ECO:0000259" key="7">
    <source>
        <dbReference type="PROSITE" id="PS50887"/>
    </source>
</evidence>
<dbReference type="SUPFAM" id="SSF52172">
    <property type="entry name" value="CheY-like"/>
    <property type="match status" value="1"/>
</dbReference>
<dbReference type="Pfam" id="PF00072">
    <property type="entry name" value="Response_reg"/>
    <property type="match status" value="1"/>
</dbReference>
<dbReference type="Proteomes" id="UP000199058">
    <property type="component" value="Unassembled WGS sequence"/>
</dbReference>
<protein>
    <submittedName>
        <fullName evidence="8">Response regulator receiver modulated diguanylate cyclase/phosphodiesterase with PAS/PAC sensor(S)</fullName>
    </submittedName>
</protein>
<dbReference type="SUPFAM" id="SSF141868">
    <property type="entry name" value="EAL domain-like"/>
    <property type="match status" value="1"/>
</dbReference>
<proteinExistence type="predicted"/>
<feature type="domain" description="PAS" evidence="4">
    <location>
        <begin position="141"/>
        <end position="187"/>
    </location>
</feature>
<dbReference type="OrthoDB" id="9176779at2"/>
<dbReference type="CDD" id="cd01948">
    <property type="entry name" value="EAL"/>
    <property type="match status" value="1"/>
</dbReference>
<organism evidence="8 9">
    <name type="scientific">Marinospirillum celere</name>
    <dbReference type="NCBI Taxonomy" id="1122252"/>
    <lineage>
        <taxon>Bacteria</taxon>
        <taxon>Pseudomonadati</taxon>
        <taxon>Pseudomonadota</taxon>
        <taxon>Gammaproteobacteria</taxon>
        <taxon>Oceanospirillales</taxon>
        <taxon>Oceanospirillaceae</taxon>
        <taxon>Marinospirillum</taxon>
    </lineage>
</organism>
<dbReference type="Gene3D" id="3.30.450.20">
    <property type="entry name" value="PAS domain"/>
    <property type="match status" value="1"/>
</dbReference>
<evidence type="ECO:0000313" key="8">
    <source>
        <dbReference type="EMBL" id="SFC44284.1"/>
    </source>
</evidence>
<dbReference type="InterPro" id="IPR043128">
    <property type="entry name" value="Rev_trsase/Diguanyl_cyclase"/>
</dbReference>
<dbReference type="Pfam" id="PF00563">
    <property type="entry name" value="EAL"/>
    <property type="match status" value="1"/>
</dbReference>
<dbReference type="PANTHER" id="PTHR44757:SF2">
    <property type="entry name" value="BIOFILM ARCHITECTURE MAINTENANCE PROTEIN MBAA"/>
    <property type="match status" value="1"/>
</dbReference>
<dbReference type="InterPro" id="IPR013767">
    <property type="entry name" value="PAS_fold"/>
</dbReference>
<dbReference type="PROSITE" id="PS50883">
    <property type="entry name" value="EAL"/>
    <property type="match status" value="1"/>
</dbReference>
<gene>
    <name evidence="8" type="ORF">SAMN05660443_2649</name>
</gene>
<dbReference type="SMART" id="SM00091">
    <property type="entry name" value="PAS"/>
    <property type="match status" value="1"/>
</dbReference>
<dbReference type="SMART" id="SM00267">
    <property type="entry name" value="GGDEF"/>
    <property type="match status" value="1"/>
</dbReference>
<dbReference type="SUPFAM" id="SSF55073">
    <property type="entry name" value="Nucleotide cyclase"/>
    <property type="match status" value="1"/>
</dbReference>
<dbReference type="Gene3D" id="1.20.120.30">
    <property type="entry name" value="Aspartate receptor, ligand-binding domain"/>
    <property type="match status" value="1"/>
</dbReference>
<feature type="domain" description="EAL" evidence="6">
    <location>
        <begin position="441"/>
        <end position="694"/>
    </location>
</feature>
<sequence length="839" mass="95212">MPLMNASISLKKSPKVLVVEDDTAEAQLVRFQLCENAVDAFEVELATSLAEVKQLLEAGYQPDVVLLDLNLPDSTGIATVDKCLELLDNVPLVVHTGRDDFSIIEAAIEAGAEDYLLKGVESWILRKSLRYAILRHERDEHERMAKTVFHHASEAILITDEKGVILDVNEAFTHITGYSREEALGQTPAILASGHHNQEFYKDLWESLKEKERWKGEVWNRRKSGEIYTELLTINAVTNTKGEVRQYVAMFSDITLQKEEQKSLQHRANHDALTGLPNRSLFLDRLEQSFASVKRHGGRLAVVFLDLDGFKPVNDTYGHDAGDYVLQEVAARVQSCLREEDTLARVGGDEFVLLLQRQLDMSTTLKLLQRVLAEVARPCPWREHLLQVSASLGVTLYPNDEAKTPEKLLQQADQAMYQAKNSGKNDFCFHDRAISEQANLITAGEMAFRRGLNNNEFELYYQPVIDLRSGQPIALEALLRWQHPQRGLLLPEDYLETVEQGDLILDLGEWAINQVLEQLNAWHTQGQSLPVSLNIAGYQLQQVDFPDRLYTLCKDRLPEPGCLRLEIKELTALEKLSSIEALQACCQRLGIQLVLDDFGAGYTSMPYLKRLHVSEMKIKQDFIAGMQLDTNDLAVVEATLGLASAFRCQLTAKGVETQAQCRLLTRLGCDAAQGYYFSPPLLPEQVAVSLNKWPLNCGCAQEFALYRREDLPLLSAGIEHHAWMSQLEKWLIDAYPKPPELDSKSCRFGHWWHQQYNKMHDHPLFIQIGQVHEKVHQQASKVIENKKLGDLHRAQQEMQKLHHRRAELMHLLDQLLLANHPERHFGSGSSQNRNLEEEA</sequence>
<dbReference type="GO" id="GO:0006355">
    <property type="term" value="P:regulation of DNA-templated transcription"/>
    <property type="evidence" value="ECO:0007669"/>
    <property type="project" value="InterPro"/>
</dbReference>
<dbReference type="CDD" id="cd00130">
    <property type="entry name" value="PAS"/>
    <property type="match status" value="1"/>
</dbReference>
<dbReference type="GO" id="GO:0000160">
    <property type="term" value="P:phosphorelay signal transduction system"/>
    <property type="evidence" value="ECO:0007669"/>
    <property type="project" value="InterPro"/>
</dbReference>
<evidence type="ECO:0000256" key="2">
    <source>
        <dbReference type="PROSITE-ProRule" id="PRU00169"/>
    </source>
</evidence>
<dbReference type="InterPro" id="IPR000160">
    <property type="entry name" value="GGDEF_dom"/>
</dbReference>
<dbReference type="InterPro" id="IPR052155">
    <property type="entry name" value="Biofilm_reg_signaling"/>
</dbReference>
<feature type="modified residue" description="4-aspartylphosphate" evidence="2">
    <location>
        <position position="68"/>
    </location>
</feature>